<organism evidence="2 3">
    <name type="scientific">Paramecium octaurelia</name>
    <dbReference type="NCBI Taxonomy" id="43137"/>
    <lineage>
        <taxon>Eukaryota</taxon>
        <taxon>Sar</taxon>
        <taxon>Alveolata</taxon>
        <taxon>Ciliophora</taxon>
        <taxon>Intramacronucleata</taxon>
        <taxon>Oligohymenophorea</taxon>
        <taxon>Peniculida</taxon>
        <taxon>Parameciidae</taxon>
        <taxon>Paramecium</taxon>
    </lineage>
</organism>
<evidence type="ECO:0000256" key="1">
    <source>
        <dbReference type="SAM" id="Coils"/>
    </source>
</evidence>
<sequence length="153" mass="18096">MQSRIDALKQHLEYEKQIHDKELKQLKLDGQKEIAVLQDELNQLKEMIANVEFQQYIKMKSDNKNLIQENTILRDMLRASQITGSTKEIELKRLKQKMHRYDSHSLQLKKDSQSKFLEGRKLSHHRNQTQPSLLDSTAETSTRLLPIKFKINQ</sequence>
<accession>A0A8S1Y1X9</accession>
<dbReference type="OrthoDB" id="303669at2759"/>
<dbReference type="Proteomes" id="UP000683925">
    <property type="component" value="Unassembled WGS sequence"/>
</dbReference>
<proteinExistence type="predicted"/>
<comment type="caution">
    <text evidence="2">The sequence shown here is derived from an EMBL/GenBank/DDBJ whole genome shotgun (WGS) entry which is preliminary data.</text>
</comment>
<keyword evidence="1" id="KW-0175">Coiled coil</keyword>
<reference evidence="2" key="1">
    <citation type="submission" date="2021-01" db="EMBL/GenBank/DDBJ databases">
        <authorList>
            <consortium name="Genoscope - CEA"/>
            <person name="William W."/>
        </authorList>
    </citation>
    <scope>NUCLEOTIDE SEQUENCE</scope>
</reference>
<dbReference type="AlphaFoldDB" id="A0A8S1Y1X9"/>
<gene>
    <name evidence="2" type="ORF">POCTA_138.1.T1380129</name>
</gene>
<keyword evidence="3" id="KW-1185">Reference proteome</keyword>
<dbReference type="EMBL" id="CAJJDP010000139">
    <property type="protein sequence ID" value="CAD8206628.1"/>
    <property type="molecule type" value="Genomic_DNA"/>
</dbReference>
<evidence type="ECO:0000313" key="3">
    <source>
        <dbReference type="Proteomes" id="UP000683925"/>
    </source>
</evidence>
<dbReference type="OMA" id="QHLEYEK"/>
<evidence type="ECO:0000313" key="2">
    <source>
        <dbReference type="EMBL" id="CAD8206628.1"/>
    </source>
</evidence>
<name>A0A8S1Y1X9_PAROT</name>
<feature type="coiled-coil region" evidence="1">
    <location>
        <begin position="9"/>
        <end position="54"/>
    </location>
</feature>
<protein>
    <submittedName>
        <fullName evidence="2">Uncharacterized protein</fullName>
    </submittedName>
</protein>